<feature type="compositionally biased region" description="Basic and acidic residues" evidence="1">
    <location>
        <begin position="15"/>
        <end position="30"/>
    </location>
</feature>
<feature type="region of interest" description="Disordered" evidence="1">
    <location>
        <begin position="1"/>
        <end position="58"/>
    </location>
</feature>
<dbReference type="AlphaFoldDB" id="A0A1B7MVT4"/>
<evidence type="ECO:0000313" key="2">
    <source>
        <dbReference type="EMBL" id="OAX36722.1"/>
    </source>
</evidence>
<proteinExistence type="predicted"/>
<gene>
    <name evidence="2" type="ORF">K503DRAFT_280878</name>
</gene>
<evidence type="ECO:0000256" key="1">
    <source>
        <dbReference type="SAM" id="MobiDB-lite"/>
    </source>
</evidence>
<keyword evidence="3" id="KW-1185">Reference proteome</keyword>
<name>A0A1B7MVT4_9AGAM</name>
<sequence length="152" mass="17525">MNTDATTRHPTQLDNTHRLPRDFDDTRDGVHSSTVRGTHSRSTVRRRRAPARSSTSRPYAFLSRLSSLVHRSQATTDQSTELQQRQRQSITSHHSPQIVEVAAVRDKEALFVARRPERVRDMVKRIKNPTRWTRIILFICCVSLPDTNDPQS</sequence>
<organism evidence="2 3">
    <name type="scientific">Rhizopogon vinicolor AM-OR11-026</name>
    <dbReference type="NCBI Taxonomy" id="1314800"/>
    <lineage>
        <taxon>Eukaryota</taxon>
        <taxon>Fungi</taxon>
        <taxon>Dikarya</taxon>
        <taxon>Basidiomycota</taxon>
        <taxon>Agaricomycotina</taxon>
        <taxon>Agaricomycetes</taxon>
        <taxon>Agaricomycetidae</taxon>
        <taxon>Boletales</taxon>
        <taxon>Suillineae</taxon>
        <taxon>Rhizopogonaceae</taxon>
        <taxon>Rhizopogon</taxon>
    </lineage>
</organism>
<reference evidence="2 3" key="1">
    <citation type="submission" date="2016-06" db="EMBL/GenBank/DDBJ databases">
        <title>Comparative genomics of the ectomycorrhizal sister species Rhizopogon vinicolor and Rhizopogon vesiculosus (Basidiomycota: Boletales) reveals a divergence of the mating type B locus.</title>
        <authorList>
            <consortium name="DOE Joint Genome Institute"/>
            <person name="Mujic A.B."/>
            <person name="Kuo A."/>
            <person name="Tritt A."/>
            <person name="Lipzen A."/>
            <person name="Chen C."/>
            <person name="Johnson J."/>
            <person name="Sharma A."/>
            <person name="Barry K."/>
            <person name="Grigoriev I.V."/>
            <person name="Spatafora J.W."/>
        </authorList>
    </citation>
    <scope>NUCLEOTIDE SEQUENCE [LARGE SCALE GENOMIC DNA]</scope>
    <source>
        <strain evidence="2 3">AM-OR11-026</strain>
    </source>
</reference>
<feature type="region of interest" description="Disordered" evidence="1">
    <location>
        <begin position="70"/>
        <end position="95"/>
    </location>
</feature>
<feature type="compositionally biased region" description="Basic residues" evidence="1">
    <location>
        <begin position="38"/>
        <end position="50"/>
    </location>
</feature>
<dbReference type="EMBL" id="KV448398">
    <property type="protein sequence ID" value="OAX36722.1"/>
    <property type="molecule type" value="Genomic_DNA"/>
</dbReference>
<evidence type="ECO:0000313" key="3">
    <source>
        <dbReference type="Proteomes" id="UP000092154"/>
    </source>
</evidence>
<protein>
    <submittedName>
        <fullName evidence="2">Uncharacterized protein</fullName>
    </submittedName>
</protein>
<feature type="compositionally biased region" description="Polar residues" evidence="1">
    <location>
        <begin position="1"/>
        <end position="14"/>
    </location>
</feature>
<dbReference type="InParanoid" id="A0A1B7MVT4"/>
<accession>A0A1B7MVT4</accession>
<dbReference type="Proteomes" id="UP000092154">
    <property type="component" value="Unassembled WGS sequence"/>
</dbReference>
<dbReference type="OrthoDB" id="2678404at2759"/>